<comment type="caution">
    <text evidence="2">The sequence shown here is derived from an EMBL/GenBank/DDBJ whole genome shotgun (WGS) entry which is preliminary data.</text>
</comment>
<dbReference type="PANTHER" id="PTHR12110:SF41">
    <property type="entry name" value="INOSOSE DEHYDRATASE"/>
    <property type="match status" value="1"/>
</dbReference>
<name>A0ABT2JES3_9PSEU</name>
<dbReference type="EMBL" id="JAFFZE010000018">
    <property type="protein sequence ID" value="MCT2586379.1"/>
    <property type="molecule type" value="Genomic_DNA"/>
</dbReference>
<evidence type="ECO:0000313" key="3">
    <source>
        <dbReference type="Proteomes" id="UP001156441"/>
    </source>
</evidence>
<reference evidence="2 3" key="1">
    <citation type="submission" date="2021-02" db="EMBL/GenBank/DDBJ databases">
        <title>Actinophytocola xerophila sp. nov., isolated from soil of cotton cropping field.</title>
        <authorList>
            <person name="Huang R."/>
            <person name="Chen X."/>
            <person name="Ge X."/>
            <person name="Liu W."/>
        </authorList>
    </citation>
    <scope>NUCLEOTIDE SEQUENCE [LARGE SCALE GENOMIC DNA]</scope>
    <source>
        <strain evidence="2 3">S1-96</strain>
    </source>
</reference>
<dbReference type="Gene3D" id="3.20.20.150">
    <property type="entry name" value="Divalent-metal-dependent TIM barrel enzymes"/>
    <property type="match status" value="1"/>
</dbReference>
<evidence type="ECO:0000313" key="2">
    <source>
        <dbReference type="EMBL" id="MCT2586379.1"/>
    </source>
</evidence>
<feature type="domain" description="Xylose isomerase-like TIM barrel" evidence="1">
    <location>
        <begin position="83"/>
        <end position="282"/>
    </location>
</feature>
<keyword evidence="2" id="KW-0413">Isomerase</keyword>
<sequence>MGQTRREILHLLGGATLATTAAAGLAGSAAATPGHGNRGRIPDRGIGMHLYTVRDLLADDPLGTLMAMSRIGYECVGVSAFPRPADEIRDMCREARLNPVILHVGHGDLVNNLEAKLADAKTIGVRWVVLSSFPGDMYTVEGMELGARQLTEAGRAARELGLGGVLHHNHGTEFDVIGGKQLYEILLHESDPRCVGFELDLGWAHRAGVDSRWIFADHPDRFPVLHVKDHDGAGGWADVGHGVVDFPHIFEKAGVAGVRYWLVERDDQPAPLDTARNSFEYLDNVRW</sequence>
<gene>
    <name evidence="2" type="ORF">JT362_24975</name>
</gene>
<dbReference type="InterPro" id="IPR006311">
    <property type="entry name" value="TAT_signal"/>
</dbReference>
<keyword evidence="3" id="KW-1185">Reference proteome</keyword>
<dbReference type="PROSITE" id="PS51318">
    <property type="entry name" value="TAT"/>
    <property type="match status" value="1"/>
</dbReference>
<proteinExistence type="predicted"/>
<dbReference type="InterPro" id="IPR013022">
    <property type="entry name" value="Xyl_isomerase-like_TIM-brl"/>
</dbReference>
<evidence type="ECO:0000259" key="1">
    <source>
        <dbReference type="Pfam" id="PF01261"/>
    </source>
</evidence>
<dbReference type="InterPro" id="IPR036237">
    <property type="entry name" value="Xyl_isomerase-like_sf"/>
</dbReference>
<protein>
    <submittedName>
        <fullName evidence="2">Sugar phosphate isomerase/epimerase</fullName>
    </submittedName>
</protein>
<accession>A0ABT2JES3</accession>
<organism evidence="2 3">
    <name type="scientific">Actinophytocola gossypii</name>
    <dbReference type="NCBI Taxonomy" id="2812003"/>
    <lineage>
        <taxon>Bacteria</taxon>
        <taxon>Bacillati</taxon>
        <taxon>Actinomycetota</taxon>
        <taxon>Actinomycetes</taxon>
        <taxon>Pseudonocardiales</taxon>
        <taxon>Pseudonocardiaceae</taxon>
    </lineage>
</organism>
<dbReference type="InterPro" id="IPR050312">
    <property type="entry name" value="IolE/XylAMocC-like"/>
</dbReference>
<dbReference type="SUPFAM" id="SSF51658">
    <property type="entry name" value="Xylose isomerase-like"/>
    <property type="match status" value="1"/>
</dbReference>
<dbReference type="RefSeq" id="WP_260194197.1">
    <property type="nucleotide sequence ID" value="NZ_JAFFZE010000018.1"/>
</dbReference>
<dbReference type="GO" id="GO:0016853">
    <property type="term" value="F:isomerase activity"/>
    <property type="evidence" value="ECO:0007669"/>
    <property type="project" value="UniProtKB-KW"/>
</dbReference>
<dbReference type="PANTHER" id="PTHR12110">
    <property type="entry name" value="HYDROXYPYRUVATE ISOMERASE"/>
    <property type="match status" value="1"/>
</dbReference>
<dbReference type="Proteomes" id="UP001156441">
    <property type="component" value="Unassembled WGS sequence"/>
</dbReference>
<dbReference type="Pfam" id="PF01261">
    <property type="entry name" value="AP_endonuc_2"/>
    <property type="match status" value="1"/>
</dbReference>